<dbReference type="PROSITE" id="PS51736">
    <property type="entry name" value="RECOMBINASES_3"/>
    <property type="match status" value="1"/>
</dbReference>
<dbReference type="InterPro" id="IPR038109">
    <property type="entry name" value="DNA_bind_recomb_sf"/>
</dbReference>
<dbReference type="Gene3D" id="3.90.1750.20">
    <property type="entry name" value="Putative Large Serine Recombinase, Chain B, Domain 2"/>
    <property type="match status" value="1"/>
</dbReference>
<organism evidence="4 5">
    <name type="scientific">Caproicibacterium amylolyticum</name>
    <dbReference type="NCBI Taxonomy" id="2766537"/>
    <lineage>
        <taxon>Bacteria</taxon>
        <taxon>Bacillati</taxon>
        <taxon>Bacillota</taxon>
        <taxon>Clostridia</taxon>
        <taxon>Eubacteriales</taxon>
        <taxon>Oscillospiraceae</taxon>
        <taxon>Caproicibacterium</taxon>
    </lineage>
</organism>
<dbReference type="SMART" id="SM00857">
    <property type="entry name" value="Resolvase"/>
    <property type="match status" value="1"/>
</dbReference>
<accession>A0A7G9WGQ1</accession>
<sequence length="422" mass="48062">MQVRQIYTPAPEPVKKRVCAYARVSSGSDEQLHSLSAQISYYSEMIGKNPDWEYAGVFSDEAFTGTKESRPGFQKMLSRCRTGEIQMIITKSISRFARNTVTVLQSVRELKAIGVDVFFEEQNIHSLSGEGEFMLSVLSSFAQEESRSCSENCKWRIRKDFQEGRPNTGRLLGYRLSGGVLTVVPEEAETVREIYRDYLSGMGMLAIVKKFRARGVFISKGGVSGILRNEKYIGSMLLQKTFVRDHLTKKKMKNTGQLPQFFVEDSHEAIIDRDTWDAVQDKIDRRANSHPPRKAPDSYPFTGLIRCGKCGAPYRRKHANAGKPYEKIVWICATFNTLGKAECDSQQIPESVLETLAEEVGGISQISEVMVPEANRLIFRMKNGSEIEREWQNPSRRESWTPEMREAARQRALQQRGKEKNW</sequence>
<dbReference type="Pfam" id="PF07508">
    <property type="entry name" value="Recombinase"/>
    <property type="match status" value="1"/>
</dbReference>
<dbReference type="RefSeq" id="WP_212506927.1">
    <property type="nucleotide sequence ID" value="NZ_CP060696.1"/>
</dbReference>
<keyword evidence="5" id="KW-1185">Reference proteome</keyword>
<dbReference type="CDD" id="cd00338">
    <property type="entry name" value="Ser_Recombinase"/>
    <property type="match status" value="1"/>
</dbReference>
<dbReference type="Proteomes" id="UP000516046">
    <property type="component" value="Chromosome"/>
</dbReference>
<evidence type="ECO:0000313" key="5">
    <source>
        <dbReference type="Proteomes" id="UP000516046"/>
    </source>
</evidence>
<dbReference type="AlphaFoldDB" id="A0A7G9WGQ1"/>
<dbReference type="InterPro" id="IPR011109">
    <property type="entry name" value="DNA_bind_recombinase_dom"/>
</dbReference>
<dbReference type="GO" id="GO:0003677">
    <property type="term" value="F:DNA binding"/>
    <property type="evidence" value="ECO:0007669"/>
    <property type="project" value="InterPro"/>
</dbReference>
<dbReference type="PANTHER" id="PTHR30461">
    <property type="entry name" value="DNA-INVERTASE FROM LAMBDOID PROPHAGE"/>
    <property type="match status" value="1"/>
</dbReference>
<dbReference type="Pfam" id="PF00239">
    <property type="entry name" value="Resolvase"/>
    <property type="match status" value="1"/>
</dbReference>
<proteinExistence type="predicted"/>
<evidence type="ECO:0000259" key="3">
    <source>
        <dbReference type="PROSITE" id="PS51737"/>
    </source>
</evidence>
<dbReference type="Pfam" id="PF13408">
    <property type="entry name" value="Zn_ribbon_recom"/>
    <property type="match status" value="1"/>
</dbReference>
<dbReference type="GO" id="GO:0000150">
    <property type="term" value="F:DNA strand exchange activity"/>
    <property type="evidence" value="ECO:0007669"/>
    <property type="project" value="InterPro"/>
</dbReference>
<dbReference type="KEGG" id="caml:H6X83_13260"/>
<feature type="compositionally biased region" description="Basic and acidic residues" evidence="1">
    <location>
        <begin position="390"/>
        <end position="409"/>
    </location>
</feature>
<name>A0A7G9WGQ1_9FIRM</name>
<dbReference type="InterPro" id="IPR036162">
    <property type="entry name" value="Resolvase-like_N_sf"/>
</dbReference>
<feature type="domain" description="Resolvase/invertase-type recombinase catalytic" evidence="2">
    <location>
        <begin position="17"/>
        <end position="168"/>
    </location>
</feature>
<evidence type="ECO:0000259" key="2">
    <source>
        <dbReference type="PROSITE" id="PS51736"/>
    </source>
</evidence>
<dbReference type="PANTHER" id="PTHR30461:SF23">
    <property type="entry name" value="DNA RECOMBINASE-RELATED"/>
    <property type="match status" value="1"/>
</dbReference>
<dbReference type="InterPro" id="IPR006119">
    <property type="entry name" value="Resolv_N"/>
</dbReference>
<dbReference type="SUPFAM" id="SSF53041">
    <property type="entry name" value="Resolvase-like"/>
    <property type="match status" value="1"/>
</dbReference>
<feature type="domain" description="Recombinase" evidence="3">
    <location>
        <begin position="171"/>
        <end position="289"/>
    </location>
</feature>
<feature type="region of interest" description="Disordered" evidence="1">
    <location>
        <begin position="390"/>
        <end position="422"/>
    </location>
</feature>
<evidence type="ECO:0000313" key="4">
    <source>
        <dbReference type="EMBL" id="QNO17863.1"/>
    </source>
</evidence>
<dbReference type="InterPro" id="IPR025827">
    <property type="entry name" value="Zn_ribbon_recom_dom"/>
</dbReference>
<reference evidence="4 5" key="1">
    <citation type="submission" date="2020-08" db="EMBL/GenBank/DDBJ databases">
        <authorList>
            <person name="Ren C."/>
            <person name="Gu Y."/>
            <person name="Xu Y."/>
        </authorList>
    </citation>
    <scope>NUCLEOTIDE SEQUENCE [LARGE SCALE GENOMIC DNA]</scope>
    <source>
        <strain evidence="4 5">LBM18003</strain>
    </source>
</reference>
<protein>
    <submittedName>
        <fullName evidence="4">Recombinase family protein</fullName>
    </submittedName>
</protein>
<dbReference type="EMBL" id="CP060696">
    <property type="protein sequence ID" value="QNO17863.1"/>
    <property type="molecule type" value="Genomic_DNA"/>
</dbReference>
<gene>
    <name evidence="4" type="ORF">H6X83_13260</name>
</gene>
<dbReference type="InterPro" id="IPR050639">
    <property type="entry name" value="SSR_resolvase"/>
</dbReference>
<dbReference type="Gene3D" id="3.40.50.1390">
    <property type="entry name" value="Resolvase, N-terminal catalytic domain"/>
    <property type="match status" value="1"/>
</dbReference>
<evidence type="ECO:0000256" key="1">
    <source>
        <dbReference type="SAM" id="MobiDB-lite"/>
    </source>
</evidence>
<dbReference type="PROSITE" id="PS51737">
    <property type="entry name" value="RECOMBINASE_DNA_BIND"/>
    <property type="match status" value="1"/>
</dbReference>